<dbReference type="PRINTS" id="PR00830">
    <property type="entry name" value="ENDOLAPTASE"/>
</dbReference>
<dbReference type="SMART" id="SM00382">
    <property type="entry name" value="AAA"/>
    <property type="match status" value="1"/>
</dbReference>
<sequence>MPHAAWTAARREILAGFAAGEHLLALVGPPGVGKSRLLREIEEALRSPDFQVDRLECVEWTEAALAAQVLLIDEADRLDDAALEQLLSRDTGFAVLAGLPVLAARLGIPPDQVVELRPLQPADIPAYVAARTAGMGLEQERLTQESVAALADASGRIPRLLNLLIGSSFLMADMAGSRAVSPEHVREAAALRMDMAGADAIPDAAAGPEPGGSVEQAPAEKPVLEAAAAPLPPDPPPAAPEPGGAEAVAASPRSHRRLLAAVAAVVIGGGIAWVGLQGQVERPAPAGSRANQTQAATLGSSTERSGAEAAPAPPRGDATPDGEAVSMPVGASEAPAAVADGAGRGEAGTVPALPAGAMVRVVVTYPRAAPGAAQRAAALSSELGRAGLAVGVPFPIANAPARPVLSYFFREDRAAALRIQHLGGAELVGAAPRLSPAGATLPRPGTVELGLPGTAAAPESRPPAAQEAVPAGPEPAILTGPAEGAVIRWDGGARSLTLSWSVPGEARPDCCFVEVVMPGEESGLREVFAAYAEAGDRQQIGIDRPGRYAWRVLTVSRASSRYTASAWRHFTVGEAAP</sequence>
<feature type="compositionally biased region" description="Pro residues" evidence="1">
    <location>
        <begin position="230"/>
        <end position="240"/>
    </location>
</feature>
<dbReference type="InterPro" id="IPR052026">
    <property type="entry name" value="ExeA_AAA_ATPase_DNA-bind"/>
</dbReference>
<reference evidence="3 4" key="1">
    <citation type="submission" date="2021-03" db="EMBL/GenBank/DDBJ databases">
        <authorList>
            <person name="So Y."/>
        </authorList>
    </citation>
    <scope>NUCLEOTIDE SEQUENCE [LARGE SCALE GENOMIC DNA]</scope>
    <source>
        <strain evidence="3 4">SSH11</strain>
    </source>
</reference>
<accession>A0ABS4AIJ6</accession>
<proteinExistence type="predicted"/>
<keyword evidence="3" id="KW-0067">ATP-binding</keyword>
<evidence type="ECO:0000259" key="2">
    <source>
        <dbReference type="SMART" id="SM00382"/>
    </source>
</evidence>
<feature type="region of interest" description="Disordered" evidence="1">
    <location>
        <begin position="283"/>
        <end position="327"/>
    </location>
</feature>
<gene>
    <name evidence="3" type="ORF">J8J14_14825</name>
</gene>
<dbReference type="Gene3D" id="3.40.50.300">
    <property type="entry name" value="P-loop containing nucleotide triphosphate hydrolases"/>
    <property type="match status" value="1"/>
</dbReference>
<evidence type="ECO:0000256" key="1">
    <source>
        <dbReference type="SAM" id="MobiDB-lite"/>
    </source>
</evidence>
<keyword evidence="3" id="KW-0547">Nucleotide-binding</keyword>
<keyword evidence="4" id="KW-1185">Reference proteome</keyword>
<dbReference type="InterPro" id="IPR003593">
    <property type="entry name" value="AAA+_ATPase"/>
</dbReference>
<dbReference type="CDD" id="cd00009">
    <property type="entry name" value="AAA"/>
    <property type="match status" value="1"/>
</dbReference>
<dbReference type="EMBL" id="JAGIZB010000013">
    <property type="protein sequence ID" value="MBP0446049.1"/>
    <property type="molecule type" value="Genomic_DNA"/>
</dbReference>
<dbReference type="Proteomes" id="UP000681594">
    <property type="component" value="Unassembled WGS sequence"/>
</dbReference>
<dbReference type="GO" id="GO:0005524">
    <property type="term" value="F:ATP binding"/>
    <property type="evidence" value="ECO:0007669"/>
    <property type="project" value="UniProtKB-KW"/>
</dbReference>
<evidence type="ECO:0000313" key="4">
    <source>
        <dbReference type="Proteomes" id="UP000681594"/>
    </source>
</evidence>
<evidence type="ECO:0000313" key="3">
    <source>
        <dbReference type="EMBL" id="MBP0446049.1"/>
    </source>
</evidence>
<dbReference type="SUPFAM" id="SSF52540">
    <property type="entry name" value="P-loop containing nucleoside triphosphate hydrolases"/>
    <property type="match status" value="1"/>
</dbReference>
<feature type="region of interest" description="Disordered" evidence="1">
    <location>
        <begin position="227"/>
        <end position="250"/>
    </location>
</feature>
<dbReference type="PANTHER" id="PTHR35894">
    <property type="entry name" value="GENERAL SECRETION PATHWAY PROTEIN A-RELATED"/>
    <property type="match status" value="1"/>
</dbReference>
<feature type="domain" description="AAA+ ATPase" evidence="2">
    <location>
        <begin position="20"/>
        <end position="119"/>
    </location>
</feature>
<dbReference type="InterPro" id="IPR027417">
    <property type="entry name" value="P-loop_NTPase"/>
</dbReference>
<organism evidence="3 4">
    <name type="scientific">Pararoseomonas baculiformis</name>
    <dbReference type="NCBI Taxonomy" id="2820812"/>
    <lineage>
        <taxon>Bacteria</taxon>
        <taxon>Pseudomonadati</taxon>
        <taxon>Pseudomonadota</taxon>
        <taxon>Alphaproteobacteria</taxon>
        <taxon>Acetobacterales</taxon>
        <taxon>Acetobacteraceae</taxon>
        <taxon>Pararoseomonas</taxon>
    </lineage>
</organism>
<name>A0ABS4AIJ6_9PROT</name>
<feature type="compositionally biased region" description="Low complexity" evidence="1">
    <location>
        <begin position="241"/>
        <end position="250"/>
    </location>
</feature>
<protein>
    <submittedName>
        <fullName evidence="3">ATP-binding protein</fullName>
    </submittedName>
</protein>
<feature type="region of interest" description="Disordered" evidence="1">
    <location>
        <begin position="451"/>
        <end position="471"/>
    </location>
</feature>
<comment type="caution">
    <text evidence="3">The sequence shown here is derived from an EMBL/GenBank/DDBJ whole genome shotgun (WGS) entry which is preliminary data.</text>
</comment>
<feature type="compositionally biased region" description="Polar residues" evidence="1">
    <location>
        <begin position="289"/>
        <end position="304"/>
    </location>
</feature>
<dbReference type="PANTHER" id="PTHR35894:SF1">
    <property type="entry name" value="PHOSPHORIBULOKINASE _ URIDINE KINASE FAMILY"/>
    <property type="match status" value="1"/>
</dbReference>